<feature type="domain" description="Response regulatory" evidence="18">
    <location>
        <begin position="813"/>
        <end position="930"/>
    </location>
</feature>
<sequence>MSFKKRQIIGFGLILLFLIVLLSIMVFTLNKLKTNMTEIVEDRYYKVQTVMDIRQLFSRSDREILYVAIDADEKDIDTSLQTINDNHASISENIIKLSTIANQTQSQQLLKKLDKQYTSYTDTESKIIQLIKANGSSAELNELMEEQRTKRLEVLSTLDEFKEYQEGIMIDTLKSSQQTYNDMIKFTIFAVFFSILVISTILSWMIRSTSKELQSITKVIQKINFKNLSAIPRITIQTKDEIGEIASSFNEMAGSLEEYNQKEKDFTQKISEQNWMQTGLAEIATMYQRIVDIEELGKRLITRLAPMVGASFGVFYIRRGQGEDTRFVKTASYAGEGNDAGRSEFQIGEGLIGQCAIEKKSQIITDIPDNYQLITTGLGNVNPKSIIIMPVIFEDEVVGILEMASIVPFTSLQQNFLQRVLETLGITINSVQGRMEIERLLKESQAQTEELQAQSEELQSQSEELQAQSEELQSQAEELRMINEQLSERTHDAEEKSRELEEAKINLEEHAEELRKSSKYKSEFMANMSHELRTPLNSILILSEMLETPDDNSLDEEKQEFARIIHSSGQDLLKLINDILDLSKVEVGKLKVQFDEMNMSEVPELLHQNFDHVALKKGLNFTVEKDENVTNIFFTDQQRFQQILKNLLSNAFKFTHEGTISVHIKNAEKENIKKLAHTEITDEWVEISVIDTGIGISNEKQKIIFDAFQQGDGATERKYGGTGLGLSISQEFAKLLGGWVFVDSEEGKGSNFTLLLPNLPSGIDLPLDEEVDSSVLTVATSENVVTEKIEPDQVNQEIQQLTQANKNMLSNKTVLIVDDDHRNIFALRNALESQGMEIISAENGFECLEILKENNSVDAVLMDIMMPVMDGYETMRNIRSQEIYQELPIIALTAKAMKGDREKCLKAGASDYISKPLKIDQLLSVLRVWLAK</sequence>
<proteinExistence type="inferred from homology"/>
<evidence type="ECO:0000256" key="10">
    <source>
        <dbReference type="ARBA" id="ARBA00022840"/>
    </source>
</evidence>
<dbReference type="PANTHER" id="PTHR45339">
    <property type="entry name" value="HYBRID SIGNAL TRANSDUCTION HISTIDINE KINASE J"/>
    <property type="match status" value="1"/>
</dbReference>
<keyword evidence="7" id="KW-0808">Transferase</keyword>
<dbReference type="Pfam" id="PF00072">
    <property type="entry name" value="Response_reg"/>
    <property type="match status" value="1"/>
</dbReference>
<dbReference type="PATRIC" id="fig|263475.3.peg.3532"/>
<keyword evidence="21" id="KW-1185">Reference proteome</keyword>
<evidence type="ECO:0000256" key="6">
    <source>
        <dbReference type="ARBA" id="ARBA00022553"/>
    </source>
</evidence>
<organism evidence="20 21">
    <name type="scientific">Viridibacillus arvi</name>
    <dbReference type="NCBI Taxonomy" id="263475"/>
    <lineage>
        <taxon>Bacteria</taxon>
        <taxon>Bacillati</taxon>
        <taxon>Bacillota</taxon>
        <taxon>Bacilli</taxon>
        <taxon>Bacillales</taxon>
        <taxon>Caryophanaceae</taxon>
        <taxon>Viridibacillus</taxon>
    </lineage>
</organism>
<dbReference type="InterPro" id="IPR001789">
    <property type="entry name" value="Sig_transdc_resp-reg_receiver"/>
</dbReference>
<dbReference type="InterPro" id="IPR036097">
    <property type="entry name" value="HisK_dim/P_sf"/>
</dbReference>
<evidence type="ECO:0000256" key="5">
    <source>
        <dbReference type="ARBA" id="ARBA00022475"/>
    </source>
</evidence>
<dbReference type="SUPFAM" id="SSF52172">
    <property type="entry name" value="CheY-like"/>
    <property type="match status" value="1"/>
</dbReference>
<dbReference type="CDD" id="cd06225">
    <property type="entry name" value="HAMP"/>
    <property type="match status" value="1"/>
</dbReference>
<dbReference type="CDD" id="cd16922">
    <property type="entry name" value="HATPase_EvgS-ArcB-TorS-like"/>
    <property type="match status" value="1"/>
</dbReference>
<keyword evidence="10" id="KW-0067">ATP-binding</keyword>
<dbReference type="SUPFAM" id="SSF158472">
    <property type="entry name" value="HAMP domain-like"/>
    <property type="match status" value="1"/>
</dbReference>
<evidence type="ECO:0000256" key="7">
    <source>
        <dbReference type="ARBA" id="ARBA00022679"/>
    </source>
</evidence>
<reference evidence="21" key="1">
    <citation type="submission" date="2015-08" db="EMBL/GenBank/DDBJ databases">
        <title>Fjat-10028 dsm 16317.</title>
        <authorList>
            <person name="Liu B."/>
            <person name="Wang J."/>
            <person name="Zhu Y."/>
            <person name="Liu G."/>
            <person name="Chen Q."/>
            <person name="Chen Z."/>
            <person name="Lan J."/>
            <person name="Che J."/>
            <person name="Ge C."/>
            <person name="Shi H."/>
            <person name="Pan Z."/>
            <person name="Liu X."/>
        </authorList>
    </citation>
    <scope>NUCLEOTIDE SEQUENCE [LARGE SCALE GENOMIC DNA]</scope>
    <source>
        <strain evidence="21">DSM 16317</strain>
    </source>
</reference>
<dbReference type="Pfam" id="PF00672">
    <property type="entry name" value="HAMP"/>
    <property type="match status" value="1"/>
</dbReference>
<evidence type="ECO:0000259" key="18">
    <source>
        <dbReference type="PROSITE" id="PS50110"/>
    </source>
</evidence>
<dbReference type="Gene3D" id="6.10.340.10">
    <property type="match status" value="1"/>
</dbReference>
<dbReference type="EC" id="2.7.13.3" evidence="4"/>
<dbReference type="GO" id="GO:0005886">
    <property type="term" value="C:plasma membrane"/>
    <property type="evidence" value="ECO:0007669"/>
    <property type="project" value="UniProtKB-SubCell"/>
</dbReference>
<dbReference type="InterPro" id="IPR029016">
    <property type="entry name" value="GAF-like_dom_sf"/>
</dbReference>
<evidence type="ECO:0000256" key="3">
    <source>
        <dbReference type="ARBA" id="ARBA00006402"/>
    </source>
</evidence>
<dbReference type="FunFam" id="3.30.565.10:FF:000010">
    <property type="entry name" value="Sensor histidine kinase RcsC"/>
    <property type="match status" value="1"/>
</dbReference>
<evidence type="ECO:0000256" key="9">
    <source>
        <dbReference type="ARBA" id="ARBA00022777"/>
    </source>
</evidence>
<feature type="domain" description="Histidine kinase" evidence="17">
    <location>
        <begin position="527"/>
        <end position="760"/>
    </location>
</feature>
<keyword evidence="11" id="KW-0902">Two-component regulatory system</keyword>
<dbReference type="Gene3D" id="1.10.287.130">
    <property type="match status" value="1"/>
</dbReference>
<evidence type="ECO:0000256" key="11">
    <source>
        <dbReference type="ARBA" id="ARBA00023012"/>
    </source>
</evidence>
<dbReference type="GO" id="GO:0005524">
    <property type="term" value="F:ATP binding"/>
    <property type="evidence" value="ECO:0007669"/>
    <property type="project" value="UniProtKB-KW"/>
</dbReference>
<dbReference type="InterPro" id="IPR003018">
    <property type="entry name" value="GAF"/>
</dbReference>
<dbReference type="SUPFAM" id="SSF55874">
    <property type="entry name" value="ATPase domain of HSP90 chaperone/DNA topoisomerase II/histidine kinase"/>
    <property type="match status" value="1"/>
</dbReference>
<dbReference type="OrthoDB" id="9809348at2"/>
<dbReference type="GeneID" id="301136713"/>
<dbReference type="STRING" id="263475.AMD00_11465"/>
<evidence type="ECO:0000256" key="4">
    <source>
        <dbReference type="ARBA" id="ARBA00012438"/>
    </source>
</evidence>
<comment type="similarity">
    <text evidence="3">In the N-terminal section; belongs to the phytochrome family.</text>
</comment>
<keyword evidence="12 16" id="KW-0472">Membrane</keyword>
<dbReference type="Gene3D" id="3.30.565.10">
    <property type="entry name" value="Histidine kinase-like ATPase, C-terminal domain"/>
    <property type="match status" value="1"/>
</dbReference>
<dbReference type="PANTHER" id="PTHR45339:SF1">
    <property type="entry name" value="HYBRID SIGNAL TRANSDUCTION HISTIDINE KINASE J"/>
    <property type="match status" value="1"/>
</dbReference>
<evidence type="ECO:0000256" key="14">
    <source>
        <dbReference type="PROSITE-ProRule" id="PRU00169"/>
    </source>
</evidence>
<dbReference type="CDD" id="cd00082">
    <property type="entry name" value="HisKA"/>
    <property type="match status" value="1"/>
</dbReference>
<dbReference type="CDD" id="cd17546">
    <property type="entry name" value="REC_hyHK_CKI1_RcsC-like"/>
    <property type="match status" value="1"/>
</dbReference>
<feature type="transmembrane region" description="Helical" evidence="16">
    <location>
        <begin position="6"/>
        <end position="29"/>
    </location>
</feature>
<dbReference type="Pfam" id="PF13185">
    <property type="entry name" value="GAF_2"/>
    <property type="match status" value="1"/>
</dbReference>
<dbReference type="Pfam" id="PF02518">
    <property type="entry name" value="HATPase_c"/>
    <property type="match status" value="1"/>
</dbReference>
<evidence type="ECO:0000256" key="12">
    <source>
        <dbReference type="ARBA" id="ARBA00023136"/>
    </source>
</evidence>
<protein>
    <recommendedName>
        <fullName evidence="13">Circadian input-output histidine kinase CikA</fullName>
        <ecNumber evidence="4">2.7.13.3</ecNumber>
    </recommendedName>
</protein>
<keyword evidence="6 14" id="KW-0597">Phosphoprotein</keyword>
<comment type="caution">
    <text evidence="20">The sequence shown here is derived from an EMBL/GenBank/DDBJ whole genome shotgun (WGS) entry which is preliminary data.</text>
</comment>
<dbReference type="InterPro" id="IPR003594">
    <property type="entry name" value="HATPase_dom"/>
</dbReference>
<dbReference type="SMART" id="SM00387">
    <property type="entry name" value="HATPase_c"/>
    <property type="match status" value="1"/>
</dbReference>
<dbReference type="SMART" id="SM00065">
    <property type="entry name" value="GAF"/>
    <property type="match status" value="1"/>
</dbReference>
<evidence type="ECO:0000313" key="20">
    <source>
        <dbReference type="EMBL" id="KOO49012.1"/>
    </source>
</evidence>
<keyword evidence="16" id="KW-0812">Transmembrane</keyword>
<dbReference type="SUPFAM" id="SSF55781">
    <property type="entry name" value="GAF domain-like"/>
    <property type="match status" value="1"/>
</dbReference>
<dbReference type="CDD" id="cd19411">
    <property type="entry name" value="MCP2201-like_sensor"/>
    <property type="match status" value="1"/>
</dbReference>
<dbReference type="PROSITE" id="PS50109">
    <property type="entry name" value="HIS_KIN"/>
    <property type="match status" value="1"/>
</dbReference>
<dbReference type="InterPro" id="IPR005467">
    <property type="entry name" value="His_kinase_dom"/>
</dbReference>
<dbReference type="SMART" id="SM00388">
    <property type="entry name" value="HisKA"/>
    <property type="match status" value="1"/>
</dbReference>
<dbReference type="PRINTS" id="PR00344">
    <property type="entry name" value="BCTRLSENSOR"/>
</dbReference>
<evidence type="ECO:0000256" key="13">
    <source>
        <dbReference type="ARBA" id="ARBA00074306"/>
    </source>
</evidence>
<feature type="transmembrane region" description="Helical" evidence="16">
    <location>
        <begin position="186"/>
        <end position="206"/>
    </location>
</feature>
<dbReference type="AlphaFoldDB" id="A0A0M0LDN3"/>
<dbReference type="Pfam" id="PF12729">
    <property type="entry name" value="4HB_MCP_1"/>
    <property type="match status" value="1"/>
</dbReference>
<feature type="modified residue" description="4-aspartylphosphate" evidence="14">
    <location>
        <position position="863"/>
    </location>
</feature>
<evidence type="ECO:0000313" key="21">
    <source>
        <dbReference type="Proteomes" id="UP000036867"/>
    </source>
</evidence>
<accession>A0A0M0LDN3</accession>
<feature type="region of interest" description="Disordered" evidence="15">
    <location>
        <begin position="451"/>
        <end position="474"/>
    </location>
</feature>
<dbReference type="InterPro" id="IPR004358">
    <property type="entry name" value="Sig_transdc_His_kin-like_C"/>
</dbReference>
<dbReference type="Gene3D" id="3.40.50.2300">
    <property type="match status" value="1"/>
</dbReference>
<dbReference type="InterPro" id="IPR047347">
    <property type="entry name" value="YvaQ-like_sensor"/>
</dbReference>
<dbReference type="GO" id="GO:0000155">
    <property type="term" value="F:phosphorelay sensor kinase activity"/>
    <property type="evidence" value="ECO:0007669"/>
    <property type="project" value="InterPro"/>
</dbReference>
<evidence type="ECO:0000256" key="16">
    <source>
        <dbReference type="SAM" id="Phobius"/>
    </source>
</evidence>
<dbReference type="InterPro" id="IPR024478">
    <property type="entry name" value="HlyB_4HB_MCP"/>
</dbReference>
<dbReference type="SMART" id="SM00448">
    <property type="entry name" value="REC"/>
    <property type="match status" value="1"/>
</dbReference>
<dbReference type="InterPro" id="IPR003660">
    <property type="entry name" value="HAMP_dom"/>
</dbReference>
<dbReference type="InterPro" id="IPR003661">
    <property type="entry name" value="HisK_dim/P_dom"/>
</dbReference>
<keyword evidence="9 20" id="KW-0418">Kinase</keyword>
<evidence type="ECO:0000256" key="2">
    <source>
        <dbReference type="ARBA" id="ARBA00004651"/>
    </source>
</evidence>
<name>A0A0M0LDN3_9BACL</name>
<dbReference type="SUPFAM" id="SSF47384">
    <property type="entry name" value="Homodimeric domain of signal transducing histidine kinase"/>
    <property type="match status" value="1"/>
</dbReference>
<keyword evidence="8" id="KW-0547">Nucleotide-binding</keyword>
<keyword evidence="16" id="KW-1133">Transmembrane helix</keyword>
<dbReference type="InterPro" id="IPR036890">
    <property type="entry name" value="HATPase_C_sf"/>
</dbReference>
<dbReference type="Gene3D" id="3.30.450.40">
    <property type="match status" value="1"/>
</dbReference>
<feature type="domain" description="HAMP" evidence="19">
    <location>
        <begin position="207"/>
        <end position="261"/>
    </location>
</feature>
<comment type="subcellular location">
    <subcellularLocation>
        <location evidence="2">Cell membrane</location>
        <topology evidence="2">Multi-pass membrane protein</topology>
    </subcellularLocation>
</comment>
<evidence type="ECO:0000256" key="8">
    <source>
        <dbReference type="ARBA" id="ARBA00022741"/>
    </source>
</evidence>
<dbReference type="InterPro" id="IPR011006">
    <property type="entry name" value="CheY-like_superfamily"/>
</dbReference>
<evidence type="ECO:0000259" key="19">
    <source>
        <dbReference type="PROSITE" id="PS50885"/>
    </source>
</evidence>
<keyword evidence="5" id="KW-1003">Cell membrane</keyword>
<dbReference type="Pfam" id="PF00512">
    <property type="entry name" value="HisKA"/>
    <property type="match status" value="1"/>
</dbReference>
<evidence type="ECO:0000259" key="17">
    <source>
        <dbReference type="PROSITE" id="PS50109"/>
    </source>
</evidence>
<dbReference type="RefSeq" id="WP_053417206.1">
    <property type="nucleotide sequence ID" value="NZ_LILB01000005.1"/>
</dbReference>
<evidence type="ECO:0000256" key="1">
    <source>
        <dbReference type="ARBA" id="ARBA00000085"/>
    </source>
</evidence>
<gene>
    <name evidence="20" type="ORF">AMD00_11465</name>
</gene>
<dbReference type="PROSITE" id="PS50885">
    <property type="entry name" value="HAMP"/>
    <property type="match status" value="1"/>
</dbReference>
<comment type="catalytic activity">
    <reaction evidence="1">
        <text>ATP + protein L-histidine = ADP + protein N-phospho-L-histidine.</text>
        <dbReference type="EC" id="2.7.13.3"/>
    </reaction>
</comment>
<evidence type="ECO:0000256" key="15">
    <source>
        <dbReference type="SAM" id="MobiDB-lite"/>
    </source>
</evidence>
<dbReference type="Proteomes" id="UP000036867">
    <property type="component" value="Unassembled WGS sequence"/>
</dbReference>
<dbReference type="EMBL" id="LILB01000005">
    <property type="protein sequence ID" value="KOO49012.1"/>
    <property type="molecule type" value="Genomic_DNA"/>
</dbReference>
<dbReference type="PROSITE" id="PS50110">
    <property type="entry name" value="RESPONSE_REGULATORY"/>
    <property type="match status" value="1"/>
</dbReference>
<dbReference type="SMART" id="SM00304">
    <property type="entry name" value="HAMP"/>
    <property type="match status" value="1"/>
</dbReference>